<dbReference type="InterPro" id="IPR036259">
    <property type="entry name" value="MFS_trans_sf"/>
</dbReference>
<organism evidence="9 10">
    <name type="scientific">Angomonas deanei</name>
    <dbReference type="NCBI Taxonomy" id="59799"/>
    <lineage>
        <taxon>Eukaryota</taxon>
        <taxon>Discoba</taxon>
        <taxon>Euglenozoa</taxon>
        <taxon>Kinetoplastea</taxon>
        <taxon>Metakinetoplastina</taxon>
        <taxon>Trypanosomatida</taxon>
        <taxon>Trypanosomatidae</taxon>
        <taxon>Strigomonadinae</taxon>
        <taxon>Angomonas</taxon>
    </lineage>
</organism>
<dbReference type="VEuPathDB" id="TriTrypDB:ADEAN_000714300"/>
<gene>
    <name evidence="9" type="ORF">ADEAN_000714300</name>
</gene>
<dbReference type="SUPFAM" id="SSF103473">
    <property type="entry name" value="MFS general substrate transporter"/>
    <property type="match status" value="1"/>
</dbReference>
<feature type="transmembrane region" description="Helical" evidence="8">
    <location>
        <begin position="270"/>
        <end position="291"/>
    </location>
</feature>
<feature type="transmembrane region" description="Helical" evidence="8">
    <location>
        <begin position="43"/>
        <end position="63"/>
    </location>
</feature>
<proteinExistence type="inferred from homology"/>
<dbReference type="OrthoDB" id="10014563at2759"/>
<dbReference type="Proteomes" id="UP000515908">
    <property type="component" value="Chromosome 14"/>
</dbReference>
<dbReference type="InterPro" id="IPR002259">
    <property type="entry name" value="Eqnu_transpt"/>
</dbReference>
<keyword evidence="3" id="KW-0813">Transport</keyword>
<feature type="transmembrane region" description="Helical" evidence="8">
    <location>
        <begin position="241"/>
        <end position="264"/>
    </location>
</feature>
<feature type="region of interest" description="Disordered" evidence="7">
    <location>
        <begin position="138"/>
        <end position="161"/>
    </location>
</feature>
<accession>A0A7G2CL41</accession>
<sequence length="335" mass="37020">MPPKFMSAVMFGCGFSGVICSVLQCIVKGSMPDTYEKNKEQAYIYFSLTLGIMAITLVMAICLRYNSFAQKYVGEFRQVARHAEHGDTESTTEESLGHKIEPIGVEEPTNTGEALDGDIVLEDQQSAAPREKFLDEEEEMNEVRVVETPEEGESVDEQKNMTTSEQLQHTRLLPVIKLIWPTMLACFCVFFLSLLIFPSLIIPVDRKSAWFSTIAILLYNCGDATGRLSTSIRKIWPTRKVILIVSFCRFAFLPLIFLCIYGYIPGHAPPFVFMALIGLTNGFFGAMTMVLGPNTPGLRTEGQHVMAGQLMGISLLAGGSVSALLALLLVVCLHL</sequence>
<dbReference type="GO" id="GO:0005886">
    <property type="term" value="C:plasma membrane"/>
    <property type="evidence" value="ECO:0007669"/>
    <property type="project" value="TreeGrafter"/>
</dbReference>
<protein>
    <submittedName>
        <fullName evidence="9">Nucleoside transporter, putative</fullName>
    </submittedName>
</protein>
<dbReference type="AlphaFoldDB" id="A0A7G2CL41"/>
<comment type="subcellular location">
    <subcellularLocation>
        <location evidence="1">Membrane</location>
        <topology evidence="1">Multi-pass membrane protein</topology>
    </subcellularLocation>
</comment>
<comment type="similarity">
    <text evidence="2">Belongs to the SLC29A/ENT transporter (TC 2.A.57) family.</text>
</comment>
<reference evidence="9 10" key="1">
    <citation type="submission" date="2020-08" db="EMBL/GenBank/DDBJ databases">
        <authorList>
            <person name="Newling K."/>
            <person name="Davey J."/>
            <person name="Forrester S."/>
        </authorList>
    </citation>
    <scope>NUCLEOTIDE SEQUENCE [LARGE SCALE GENOMIC DNA]</scope>
    <source>
        <strain evidence="10">Crithidia deanei Carvalho (ATCC PRA-265)</strain>
    </source>
</reference>
<evidence type="ECO:0000256" key="8">
    <source>
        <dbReference type="SAM" id="Phobius"/>
    </source>
</evidence>
<evidence type="ECO:0000256" key="1">
    <source>
        <dbReference type="ARBA" id="ARBA00004141"/>
    </source>
</evidence>
<evidence type="ECO:0000256" key="4">
    <source>
        <dbReference type="ARBA" id="ARBA00022692"/>
    </source>
</evidence>
<evidence type="ECO:0000256" key="2">
    <source>
        <dbReference type="ARBA" id="ARBA00007965"/>
    </source>
</evidence>
<dbReference type="PANTHER" id="PTHR10332">
    <property type="entry name" value="EQUILIBRATIVE NUCLEOSIDE TRANSPORTER"/>
    <property type="match status" value="1"/>
</dbReference>
<evidence type="ECO:0000256" key="7">
    <source>
        <dbReference type="SAM" id="MobiDB-lite"/>
    </source>
</evidence>
<feature type="transmembrane region" description="Helical" evidence="8">
    <location>
        <begin position="178"/>
        <end position="202"/>
    </location>
</feature>
<dbReference type="Pfam" id="PF01733">
    <property type="entry name" value="Nucleoside_tran"/>
    <property type="match status" value="1"/>
</dbReference>
<dbReference type="EMBL" id="LR877158">
    <property type="protein sequence ID" value="CAD2219634.1"/>
    <property type="molecule type" value="Genomic_DNA"/>
</dbReference>
<keyword evidence="10" id="KW-1185">Reference proteome</keyword>
<name>A0A7G2CL41_9TRYP</name>
<keyword evidence="4 8" id="KW-0812">Transmembrane</keyword>
<feature type="transmembrane region" description="Helical" evidence="8">
    <location>
        <begin position="312"/>
        <end position="331"/>
    </location>
</feature>
<evidence type="ECO:0000256" key="3">
    <source>
        <dbReference type="ARBA" id="ARBA00022448"/>
    </source>
</evidence>
<evidence type="ECO:0000256" key="6">
    <source>
        <dbReference type="ARBA" id="ARBA00023136"/>
    </source>
</evidence>
<evidence type="ECO:0000313" key="10">
    <source>
        <dbReference type="Proteomes" id="UP000515908"/>
    </source>
</evidence>
<dbReference type="GO" id="GO:0005337">
    <property type="term" value="F:nucleoside transmembrane transporter activity"/>
    <property type="evidence" value="ECO:0007669"/>
    <property type="project" value="InterPro"/>
</dbReference>
<evidence type="ECO:0000313" key="9">
    <source>
        <dbReference type="EMBL" id="CAD2219634.1"/>
    </source>
</evidence>
<keyword evidence="6 8" id="KW-0472">Membrane</keyword>
<evidence type="ECO:0000256" key="5">
    <source>
        <dbReference type="ARBA" id="ARBA00022989"/>
    </source>
</evidence>
<keyword evidence="5 8" id="KW-1133">Transmembrane helix</keyword>
<dbReference type="PANTHER" id="PTHR10332:SF10">
    <property type="entry name" value="EQUILIBRATIVE NUCLEOSIDE TRANSPORTER 4"/>
    <property type="match status" value="1"/>
</dbReference>